<organism evidence="1">
    <name type="scientific">gut metagenome</name>
    <dbReference type="NCBI Taxonomy" id="749906"/>
    <lineage>
        <taxon>unclassified sequences</taxon>
        <taxon>metagenomes</taxon>
        <taxon>organismal metagenomes</taxon>
    </lineage>
</organism>
<name>J9FPW3_9ZZZZ</name>
<sequence>MVAELSKYASIPYSSNENIKIDNTVNPAVSVRKILFPRVMAFAFACCTAASTSDSSKPPSGPINTPTDCPFSIFCMISFV</sequence>
<dbReference type="EMBL" id="AMCI01004995">
    <property type="protein sequence ID" value="EJW96991.1"/>
    <property type="molecule type" value="Genomic_DNA"/>
</dbReference>
<gene>
    <name evidence="1" type="ORF">EVA_14903</name>
</gene>
<accession>J9FPW3</accession>
<protein>
    <submittedName>
        <fullName evidence="1">Uncharacterized protein</fullName>
    </submittedName>
</protein>
<reference evidence="1" key="1">
    <citation type="journal article" date="2012" name="PLoS ONE">
        <title>Gene sets for utilization of primary and secondary nutrition supplies in the distal gut of endangered iberian lynx.</title>
        <authorList>
            <person name="Alcaide M."/>
            <person name="Messina E."/>
            <person name="Richter M."/>
            <person name="Bargiela R."/>
            <person name="Peplies J."/>
            <person name="Huws S.A."/>
            <person name="Newbold C.J."/>
            <person name="Golyshin P.N."/>
            <person name="Simon M.A."/>
            <person name="Lopez G."/>
            <person name="Yakimov M.M."/>
            <person name="Ferrer M."/>
        </authorList>
    </citation>
    <scope>NUCLEOTIDE SEQUENCE</scope>
</reference>
<comment type="caution">
    <text evidence="1">The sequence shown here is derived from an EMBL/GenBank/DDBJ whole genome shotgun (WGS) entry which is preliminary data.</text>
</comment>
<evidence type="ECO:0000313" key="1">
    <source>
        <dbReference type="EMBL" id="EJW96991.1"/>
    </source>
</evidence>
<dbReference type="AlphaFoldDB" id="J9FPW3"/>
<proteinExistence type="predicted"/>